<feature type="transmembrane region" description="Helical" evidence="8">
    <location>
        <begin position="327"/>
        <end position="346"/>
    </location>
</feature>
<evidence type="ECO:0000313" key="10">
    <source>
        <dbReference type="Proteomes" id="UP000507962"/>
    </source>
</evidence>
<reference evidence="9 10" key="1">
    <citation type="submission" date="2019-03" db="EMBL/GenBank/DDBJ databases">
        <authorList>
            <person name="Nijsse B."/>
        </authorList>
    </citation>
    <scope>NUCLEOTIDE SEQUENCE [LARGE SCALE GENOMIC DNA]</scope>
    <source>
        <strain evidence="9">Desulfoluna butyratoxydans MSL71</strain>
    </source>
</reference>
<dbReference type="NCBIfam" id="TIGR00842">
    <property type="entry name" value="bcct"/>
    <property type="match status" value="1"/>
</dbReference>
<dbReference type="PANTHER" id="PTHR30047:SF7">
    <property type="entry name" value="HIGH-AFFINITY CHOLINE TRANSPORT PROTEIN"/>
    <property type="match status" value="1"/>
</dbReference>
<dbReference type="EMBL" id="CAADHO010000012">
    <property type="protein sequence ID" value="VFQ46932.1"/>
    <property type="molecule type" value="Genomic_DNA"/>
</dbReference>
<evidence type="ECO:0000256" key="3">
    <source>
        <dbReference type="ARBA" id="ARBA00022448"/>
    </source>
</evidence>
<feature type="transmembrane region" description="Helical" evidence="8">
    <location>
        <begin position="483"/>
        <end position="506"/>
    </location>
</feature>
<feature type="transmembrane region" description="Helical" evidence="8">
    <location>
        <begin position="63"/>
        <end position="82"/>
    </location>
</feature>
<keyword evidence="7 8" id="KW-0472">Membrane</keyword>
<organism evidence="9 10">
    <name type="scientific">Desulfoluna butyratoxydans</name>
    <dbReference type="NCBI Taxonomy" id="231438"/>
    <lineage>
        <taxon>Bacteria</taxon>
        <taxon>Pseudomonadati</taxon>
        <taxon>Thermodesulfobacteriota</taxon>
        <taxon>Desulfobacteria</taxon>
        <taxon>Desulfobacterales</taxon>
        <taxon>Desulfolunaceae</taxon>
        <taxon>Desulfoluna</taxon>
    </lineage>
</organism>
<feature type="transmembrane region" description="Helical" evidence="8">
    <location>
        <begin position="102"/>
        <end position="123"/>
    </location>
</feature>
<dbReference type="AlphaFoldDB" id="A0A4U8YXX6"/>
<protein>
    <submittedName>
        <fullName evidence="9">Bcct transporter family</fullName>
    </submittedName>
</protein>
<dbReference type="Pfam" id="PF02028">
    <property type="entry name" value="BCCT"/>
    <property type="match status" value="1"/>
</dbReference>
<dbReference type="GO" id="GO:0005886">
    <property type="term" value="C:plasma membrane"/>
    <property type="evidence" value="ECO:0007669"/>
    <property type="project" value="UniProtKB-SubCell"/>
</dbReference>
<gene>
    <name evidence="9" type="ORF">MSL71_46140</name>
</gene>
<dbReference type="PANTHER" id="PTHR30047">
    <property type="entry name" value="HIGH-AFFINITY CHOLINE TRANSPORT PROTEIN-RELATED"/>
    <property type="match status" value="1"/>
</dbReference>
<dbReference type="RefSeq" id="WP_180145732.1">
    <property type="nucleotide sequence ID" value="NZ_CAADHO010000012.1"/>
</dbReference>
<comment type="similarity">
    <text evidence="2">Belongs to the BCCT transporter (TC 2.A.15) family.</text>
</comment>
<keyword evidence="3" id="KW-0813">Transport</keyword>
<feature type="transmembrane region" description="Helical" evidence="8">
    <location>
        <begin position="21"/>
        <end position="43"/>
    </location>
</feature>
<dbReference type="GO" id="GO:0022857">
    <property type="term" value="F:transmembrane transporter activity"/>
    <property type="evidence" value="ECO:0007669"/>
    <property type="project" value="InterPro"/>
</dbReference>
<evidence type="ECO:0000256" key="6">
    <source>
        <dbReference type="ARBA" id="ARBA00022989"/>
    </source>
</evidence>
<sequence>MLQDGCKENQSVLKRYFGAELDITIFYFIITLTVPFVVLGAGWPDLLSKVCGTAVGYVFKVFQSTYLLGVTGILVFCLALAFSPYGKVRLGKDDEKPEFSTFSWFSMLFSAGMGIGLIFWSVAEPLVHMAAPPTGEANTFEAARLGLELYFFHWGFHAWAVYAVVALTLAYFQFRKGEGALFSSCLIPLIGRKHANGLVGRLVDTFASWATIFGVVTGLGMGGMQMASGISSLFGIPGGPNLTTALILVVTFAYIATAVTGVAKGIKFVANLCVVFMIVLMFFFAVFGPTGYIFKTLWMGFSDYMLDLPKLSFATTLFGNDTWTRNWTVFFWAFWIAWAPFVGAFIARISKGRTIKEFILGVIILPPVFSFIFSAALGGTTMHLEFVRHLNVSDPINKDLAMALFVTLKHLPCFHFMTGLSLVLIFFFLITSCNSATYVAARFVTSGVDVSDPKANNRLTITFGLILGLLTVVFNYSGGLKGLQTATILGSVPFFIVMILGIVTLVKDLIQNERAEGEAVAAPSHSE</sequence>
<dbReference type="InterPro" id="IPR000060">
    <property type="entry name" value="BCCT_transptr"/>
</dbReference>
<evidence type="ECO:0000256" key="5">
    <source>
        <dbReference type="ARBA" id="ARBA00022692"/>
    </source>
</evidence>
<proteinExistence type="inferred from homology"/>
<name>A0A4U8YXX6_9BACT</name>
<feature type="transmembrane region" description="Helical" evidence="8">
    <location>
        <begin position="358"/>
        <end position="377"/>
    </location>
</feature>
<evidence type="ECO:0000313" key="9">
    <source>
        <dbReference type="EMBL" id="VFQ46932.1"/>
    </source>
</evidence>
<keyword evidence="6 8" id="KW-1133">Transmembrane helix</keyword>
<evidence type="ECO:0000256" key="4">
    <source>
        <dbReference type="ARBA" id="ARBA00022475"/>
    </source>
</evidence>
<feature type="transmembrane region" description="Helical" evidence="8">
    <location>
        <begin position="459"/>
        <end position="477"/>
    </location>
</feature>
<accession>A0A4U8YXX6</accession>
<feature type="transmembrane region" description="Helical" evidence="8">
    <location>
        <begin position="414"/>
        <end position="439"/>
    </location>
</feature>
<feature type="transmembrane region" description="Helical" evidence="8">
    <location>
        <begin position="242"/>
        <end position="262"/>
    </location>
</feature>
<keyword evidence="5 8" id="KW-0812">Transmembrane</keyword>
<evidence type="ECO:0000256" key="8">
    <source>
        <dbReference type="SAM" id="Phobius"/>
    </source>
</evidence>
<evidence type="ECO:0000256" key="1">
    <source>
        <dbReference type="ARBA" id="ARBA00004651"/>
    </source>
</evidence>
<evidence type="ECO:0000256" key="2">
    <source>
        <dbReference type="ARBA" id="ARBA00005658"/>
    </source>
</evidence>
<feature type="transmembrane region" description="Helical" evidence="8">
    <location>
        <begin position="151"/>
        <end position="172"/>
    </location>
</feature>
<comment type="subcellular location">
    <subcellularLocation>
        <location evidence="1">Cell membrane</location>
        <topology evidence="1">Multi-pass membrane protein</topology>
    </subcellularLocation>
</comment>
<dbReference type="Proteomes" id="UP000507962">
    <property type="component" value="Unassembled WGS sequence"/>
</dbReference>
<keyword evidence="4" id="KW-1003">Cell membrane</keyword>
<feature type="transmembrane region" description="Helical" evidence="8">
    <location>
        <begin position="269"/>
        <end position="294"/>
    </location>
</feature>
<evidence type="ECO:0000256" key="7">
    <source>
        <dbReference type="ARBA" id="ARBA00023136"/>
    </source>
</evidence>
<keyword evidence="10" id="KW-1185">Reference proteome</keyword>
<feature type="transmembrane region" description="Helical" evidence="8">
    <location>
        <begin position="202"/>
        <end position="222"/>
    </location>
</feature>